<dbReference type="GO" id="GO:0005886">
    <property type="term" value="C:plasma membrane"/>
    <property type="evidence" value="ECO:0007669"/>
    <property type="project" value="UniProtKB-SubCell"/>
</dbReference>
<feature type="transmembrane region" description="Helical" evidence="7">
    <location>
        <begin position="308"/>
        <end position="331"/>
    </location>
</feature>
<dbReference type="AlphaFoldDB" id="A0A810ND50"/>
<evidence type="ECO:0000313" key="9">
    <source>
        <dbReference type="EMBL" id="BCJ69423.1"/>
    </source>
</evidence>
<evidence type="ECO:0000256" key="4">
    <source>
        <dbReference type="ARBA" id="ARBA00022692"/>
    </source>
</evidence>
<evidence type="ECO:0000256" key="3">
    <source>
        <dbReference type="ARBA" id="ARBA00022475"/>
    </source>
</evidence>
<dbReference type="GO" id="GO:0022857">
    <property type="term" value="F:transmembrane transporter activity"/>
    <property type="evidence" value="ECO:0007669"/>
    <property type="project" value="InterPro"/>
</dbReference>
<evidence type="ECO:0000256" key="7">
    <source>
        <dbReference type="SAM" id="Phobius"/>
    </source>
</evidence>
<dbReference type="Proteomes" id="UP000680866">
    <property type="component" value="Chromosome"/>
</dbReference>
<feature type="transmembrane region" description="Helical" evidence="7">
    <location>
        <begin position="137"/>
        <end position="159"/>
    </location>
</feature>
<protein>
    <submittedName>
        <fullName evidence="9">MFS transporter</fullName>
    </submittedName>
</protein>
<reference evidence="9" key="1">
    <citation type="submission" date="2020-08" db="EMBL/GenBank/DDBJ databases">
        <title>Whole genome shotgun sequence of Polymorphospora rubra NBRC 101157.</title>
        <authorList>
            <person name="Komaki H."/>
            <person name="Tamura T."/>
        </authorList>
    </citation>
    <scope>NUCLEOTIDE SEQUENCE</scope>
    <source>
        <strain evidence="9">NBRC 101157</strain>
    </source>
</reference>
<dbReference type="KEGG" id="pry:Prubr_64440"/>
<name>A0A810ND50_9ACTN</name>
<evidence type="ECO:0000259" key="8">
    <source>
        <dbReference type="PROSITE" id="PS50850"/>
    </source>
</evidence>
<gene>
    <name evidence="9" type="ORF">Prubr_64440</name>
</gene>
<dbReference type="PANTHER" id="PTHR23517">
    <property type="entry name" value="RESISTANCE PROTEIN MDTM, PUTATIVE-RELATED-RELATED"/>
    <property type="match status" value="1"/>
</dbReference>
<comment type="subcellular location">
    <subcellularLocation>
        <location evidence="1">Cell membrane</location>
        <topology evidence="1">Multi-pass membrane protein</topology>
    </subcellularLocation>
</comment>
<keyword evidence="2" id="KW-0813">Transport</keyword>
<evidence type="ECO:0000313" key="10">
    <source>
        <dbReference type="Proteomes" id="UP000680866"/>
    </source>
</evidence>
<keyword evidence="3" id="KW-1003">Cell membrane</keyword>
<organism evidence="9 10">
    <name type="scientific">Polymorphospora rubra</name>
    <dbReference type="NCBI Taxonomy" id="338584"/>
    <lineage>
        <taxon>Bacteria</taxon>
        <taxon>Bacillati</taxon>
        <taxon>Actinomycetota</taxon>
        <taxon>Actinomycetes</taxon>
        <taxon>Micromonosporales</taxon>
        <taxon>Micromonosporaceae</taxon>
        <taxon>Polymorphospora</taxon>
    </lineage>
</organism>
<evidence type="ECO:0000256" key="5">
    <source>
        <dbReference type="ARBA" id="ARBA00022989"/>
    </source>
</evidence>
<dbReference type="SUPFAM" id="SSF103473">
    <property type="entry name" value="MFS general substrate transporter"/>
    <property type="match status" value="1"/>
</dbReference>
<keyword evidence="10" id="KW-1185">Reference proteome</keyword>
<dbReference type="PROSITE" id="PS50850">
    <property type="entry name" value="MFS"/>
    <property type="match status" value="1"/>
</dbReference>
<feature type="transmembrane region" description="Helical" evidence="7">
    <location>
        <begin position="81"/>
        <end position="100"/>
    </location>
</feature>
<feature type="transmembrane region" description="Helical" evidence="7">
    <location>
        <begin position="12"/>
        <end position="31"/>
    </location>
</feature>
<feature type="transmembrane region" description="Helical" evidence="7">
    <location>
        <begin position="370"/>
        <end position="391"/>
    </location>
</feature>
<feature type="transmembrane region" description="Helical" evidence="7">
    <location>
        <begin position="51"/>
        <end position="69"/>
    </location>
</feature>
<feature type="transmembrane region" description="Helical" evidence="7">
    <location>
        <begin position="343"/>
        <end position="364"/>
    </location>
</feature>
<dbReference type="InterPro" id="IPR050171">
    <property type="entry name" value="MFS_Transporters"/>
</dbReference>
<feature type="transmembrane region" description="Helical" evidence="7">
    <location>
        <begin position="106"/>
        <end position="128"/>
    </location>
</feature>
<accession>A0A810ND50</accession>
<evidence type="ECO:0000256" key="2">
    <source>
        <dbReference type="ARBA" id="ARBA00022448"/>
    </source>
</evidence>
<feature type="transmembrane region" description="Helical" evidence="7">
    <location>
        <begin position="284"/>
        <end position="302"/>
    </location>
</feature>
<evidence type="ECO:0000256" key="1">
    <source>
        <dbReference type="ARBA" id="ARBA00004651"/>
    </source>
</evidence>
<dbReference type="EMBL" id="AP023359">
    <property type="protein sequence ID" value="BCJ69423.1"/>
    <property type="molecule type" value="Genomic_DNA"/>
</dbReference>
<dbReference type="InterPro" id="IPR020846">
    <property type="entry name" value="MFS_dom"/>
</dbReference>
<keyword evidence="5 7" id="KW-1133">Transmembrane helix</keyword>
<keyword evidence="4 7" id="KW-0812">Transmembrane</keyword>
<keyword evidence="6 7" id="KW-0472">Membrane</keyword>
<sequence length="409" mass="42057">MPLPDLLTDGRRRLGFVAVSLSLGAVFAAAGSPVSLYETYRLEDGVNTGQLAVIAASYFVAVAVALLFFGRISDHVGRRPITFAALGLAAAGCLLMLDVHNAVPLIIGRALQGLGGGLASSAVTAYIVDTSPAKPTWLGSVITGTVPMVGLPAGALLSGALVEYEPAPRQLIYLVIVALLAVCAVLVALSPETVRRIPGASRTVRPHIHVPRASRRVLPYAAAVILGTWVMRSFYQAFGPAVSDDQFGTANALVAAAVFASIMLLNPLGGFLTGRLSPARKQRLGMSVFAISIVAVVVSLATGATVPFLVASLFASAGWGVAFSGSVQSLLTGAEPQDRAGVLATIYLISYTSAAIPGLIAGALTHTLTLLQVALAMSTVTVVCSLFVLIATREPGPQASSSAGSTRRD</sequence>
<dbReference type="InterPro" id="IPR036259">
    <property type="entry name" value="MFS_trans_sf"/>
</dbReference>
<proteinExistence type="predicted"/>
<dbReference type="PANTHER" id="PTHR23517:SF13">
    <property type="entry name" value="MAJOR FACILITATOR SUPERFAMILY MFS_1"/>
    <property type="match status" value="1"/>
</dbReference>
<dbReference type="Gene3D" id="1.20.1250.20">
    <property type="entry name" value="MFS general substrate transporter like domains"/>
    <property type="match status" value="1"/>
</dbReference>
<feature type="transmembrane region" description="Helical" evidence="7">
    <location>
        <begin position="171"/>
        <end position="189"/>
    </location>
</feature>
<evidence type="ECO:0000256" key="6">
    <source>
        <dbReference type="ARBA" id="ARBA00023136"/>
    </source>
</evidence>
<feature type="domain" description="Major facilitator superfamily (MFS) profile" evidence="8">
    <location>
        <begin position="8"/>
        <end position="396"/>
    </location>
</feature>
<feature type="transmembrane region" description="Helical" evidence="7">
    <location>
        <begin position="217"/>
        <end position="238"/>
    </location>
</feature>
<dbReference type="InterPro" id="IPR011701">
    <property type="entry name" value="MFS"/>
</dbReference>
<dbReference type="Pfam" id="PF07690">
    <property type="entry name" value="MFS_1"/>
    <property type="match status" value="1"/>
</dbReference>
<feature type="transmembrane region" description="Helical" evidence="7">
    <location>
        <begin position="250"/>
        <end position="272"/>
    </location>
</feature>
<dbReference type="RefSeq" id="WP_212818693.1">
    <property type="nucleotide sequence ID" value="NZ_AP023359.1"/>
</dbReference>